<dbReference type="PROSITE" id="PS50097">
    <property type="entry name" value="BTB"/>
    <property type="match status" value="1"/>
</dbReference>
<dbReference type="GO" id="GO:0003006">
    <property type="term" value="P:developmental process involved in reproduction"/>
    <property type="evidence" value="ECO:0007669"/>
    <property type="project" value="UniProtKB-ARBA"/>
</dbReference>
<keyword evidence="7" id="KW-1185">Reference proteome</keyword>
<protein>
    <submittedName>
        <fullName evidence="6">Broad-complex core protein isoforms 1/2/3/4/5</fullName>
    </submittedName>
</protein>
<dbReference type="Gene3D" id="3.30.710.10">
    <property type="entry name" value="Potassium Channel Kv1.1, Chain A"/>
    <property type="match status" value="1"/>
</dbReference>
<sequence>MDSQKFCLKWDGFQGSVTSVFDQLRSGGELLDVTLCCEGQRVRAHRMMLSACSPYFRELLKSISCQQMVIFLKDTTAADLSAIVEFMYKGSVNVSQSQLASFIKTAEMLQIRGLSGEEDKHESENIKVEKVDLSDGEDGGSLDAALGQLNEFEGYGSTATSAQGVSFAGGHQYGPLPTGLPGASHQSPHGAPMDDGSAPALRSPEATSCHVCGRYYTTARALRAHMKVHLGLTTCRICLKVICTVGHLRRHLQSEHRLTPEEVRQMLDSGAYVCVVCGKRYRHQMSLTLHRKVHEGLTICPLCGTVSSKVSHLRRHLENVHRLEQEQIYRLVPSVRARSLPQALAGVDTGHGDGEIAGTGAEFFCTLCGQRYRSHRSLMSHTKLHQGLTVCHLCGKVSNNRPDLRKHLSMMHGLSSEEVQAYVPDGRRRGT</sequence>
<dbReference type="OrthoDB" id="8117402at2759"/>
<dbReference type="GO" id="GO:0048513">
    <property type="term" value="P:animal organ development"/>
    <property type="evidence" value="ECO:0007669"/>
    <property type="project" value="UniProtKB-ARBA"/>
</dbReference>
<keyword evidence="2" id="KW-0479">Metal-binding</keyword>
<feature type="domain" description="C2H2-type" evidence="5">
    <location>
        <begin position="272"/>
        <end position="299"/>
    </location>
</feature>
<dbReference type="PROSITE" id="PS50157">
    <property type="entry name" value="ZINC_FINGER_C2H2_2"/>
    <property type="match status" value="4"/>
</dbReference>
<dbReference type="SMART" id="SM00225">
    <property type="entry name" value="BTB"/>
    <property type="match status" value="1"/>
</dbReference>
<dbReference type="SUPFAM" id="SSF57667">
    <property type="entry name" value="beta-beta-alpha zinc fingers"/>
    <property type="match status" value="3"/>
</dbReference>
<feature type="domain" description="BTB" evidence="4">
    <location>
        <begin position="31"/>
        <end position="96"/>
    </location>
</feature>
<evidence type="ECO:0000313" key="6">
    <source>
        <dbReference type="EMBL" id="KAF0303253.1"/>
    </source>
</evidence>
<reference evidence="6 7" key="1">
    <citation type="submission" date="2019-07" db="EMBL/GenBank/DDBJ databases">
        <title>Draft genome assembly of a fouling barnacle, Amphibalanus amphitrite (Darwin, 1854): The first reference genome for Thecostraca.</title>
        <authorList>
            <person name="Kim W."/>
        </authorList>
    </citation>
    <scope>NUCLEOTIDE SEQUENCE [LARGE SCALE GENOMIC DNA]</scope>
    <source>
        <strain evidence="6">SNU_AA5</strain>
        <tissue evidence="6">Soma without cirri and trophi</tissue>
    </source>
</reference>
<dbReference type="Pfam" id="PF00096">
    <property type="entry name" value="zf-C2H2"/>
    <property type="match status" value="3"/>
</dbReference>
<dbReference type="InterPro" id="IPR036236">
    <property type="entry name" value="Znf_C2H2_sf"/>
</dbReference>
<dbReference type="CDD" id="cd18315">
    <property type="entry name" value="BTB_POZ_BAB-like"/>
    <property type="match status" value="1"/>
</dbReference>
<feature type="domain" description="C2H2-type" evidence="5">
    <location>
        <begin position="298"/>
        <end position="326"/>
    </location>
</feature>
<evidence type="ECO:0000256" key="3">
    <source>
        <dbReference type="SAM" id="MobiDB-lite"/>
    </source>
</evidence>
<evidence type="ECO:0000259" key="5">
    <source>
        <dbReference type="PROSITE" id="PS50157"/>
    </source>
</evidence>
<dbReference type="GO" id="GO:0048666">
    <property type="term" value="P:neuron development"/>
    <property type="evidence" value="ECO:0007669"/>
    <property type="project" value="UniProtKB-ARBA"/>
</dbReference>
<dbReference type="SMART" id="SM00355">
    <property type="entry name" value="ZnF_C2H2"/>
    <property type="match status" value="6"/>
</dbReference>
<keyword evidence="2" id="KW-0863">Zinc-finger</keyword>
<proteinExistence type="predicted"/>
<feature type="domain" description="C2H2-type" evidence="5">
    <location>
        <begin position="363"/>
        <end position="390"/>
    </location>
</feature>
<dbReference type="InterPro" id="IPR000210">
    <property type="entry name" value="BTB/POZ_dom"/>
</dbReference>
<comment type="caution">
    <text evidence="6">The sequence shown here is derived from an EMBL/GenBank/DDBJ whole genome shotgun (WGS) entry which is preliminary data.</text>
</comment>
<evidence type="ECO:0000256" key="2">
    <source>
        <dbReference type="PROSITE-ProRule" id="PRU00042"/>
    </source>
</evidence>
<gene>
    <name evidence="6" type="primary">br_41</name>
    <name evidence="6" type="ORF">FJT64_024754</name>
</gene>
<organism evidence="6 7">
    <name type="scientific">Amphibalanus amphitrite</name>
    <name type="common">Striped barnacle</name>
    <name type="synonym">Balanus amphitrite</name>
    <dbReference type="NCBI Taxonomy" id="1232801"/>
    <lineage>
        <taxon>Eukaryota</taxon>
        <taxon>Metazoa</taxon>
        <taxon>Ecdysozoa</taxon>
        <taxon>Arthropoda</taxon>
        <taxon>Crustacea</taxon>
        <taxon>Multicrustacea</taxon>
        <taxon>Cirripedia</taxon>
        <taxon>Thoracica</taxon>
        <taxon>Thoracicalcarea</taxon>
        <taxon>Balanomorpha</taxon>
        <taxon>Balanoidea</taxon>
        <taxon>Balanidae</taxon>
        <taxon>Amphibalaninae</taxon>
        <taxon>Amphibalanus</taxon>
    </lineage>
</organism>
<keyword evidence="1" id="KW-0539">Nucleus</keyword>
<dbReference type="GO" id="GO:0008270">
    <property type="term" value="F:zinc ion binding"/>
    <property type="evidence" value="ECO:0007669"/>
    <property type="project" value="UniProtKB-KW"/>
</dbReference>
<evidence type="ECO:0000256" key="1">
    <source>
        <dbReference type="ARBA" id="ARBA00023242"/>
    </source>
</evidence>
<keyword evidence="2" id="KW-0862">Zinc</keyword>
<feature type="domain" description="C2H2-type" evidence="5">
    <location>
        <begin position="207"/>
        <end position="234"/>
    </location>
</feature>
<dbReference type="InterPro" id="IPR011333">
    <property type="entry name" value="SKP1/BTB/POZ_sf"/>
</dbReference>
<dbReference type="PROSITE" id="PS00028">
    <property type="entry name" value="ZINC_FINGER_C2H2_1"/>
    <property type="match status" value="3"/>
</dbReference>
<dbReference type="SUPFAM" id="SSF54695">
    <property type="entry name" value="POZ domain"/>
    <property type="match status" value="1"/>
</dbReference>
<dbReference type="Proteomes" id="UP000440578">
    <property type="component" value="Unassembled WGS sequence"/>
</dbReference>
<dbReference type="GO" id="GO:0005634">
    <property type="term" value="C:nucleus"/>
    <property type="evidence" value="ECO:0007669"/>
    <property type="project" value="TreeGrafter"/>
</dbReference>
<accession>A0A6A4WB94</accession>
<evidence type="ECO:0000259" key="4">
    <source>
        <dbReference type="PROSITE" id="PS50097"/>
    </source>
</evidence>
<dbReference type="InterPro" id="IPR051095">
    <property type="entry name" value="Dros_DevTransReg"/>
</dbReference>
<feature type="region of interest" description="Disordered" evidence="3">
    <location>
        <begin position="176"/>
        <end position="202"/>
    </location>
</feature>
<dbReference type="Pfam" id="PF00651">
    <property type="entry name" value="BTB"/>
    <property type="match status" value="1"/>
</dbReference>
<name>A0A6A4WB94_AMPAM</name>
<dbReference type="AlphaFoldDB" id="A0A6A4WB94"/>
<evidence type="ECO:0000313" key="7">
    <source>
        <dbReference type="Proteomes" id="UP000440578"/>
    </source>
</evidence>
<dbReference type="GO" id="GO:0006357">
    <property type="term" value="P:regulation of transcription by RNA polymerase II"/>
    <property type="evidence" value="ECO:0007669"/>
    <property type="project" value="TreeGrafter"/>
</dbReference>
<dbReference type="PANTHER" id="PTHR23110">
    <property type="entry name" value="BTB DOMAIN TRANSCRIPTION FACTOR"/>
    <property type="match status" value="1"/>
</dbReference>
<dbReference type="InterPro" id="IPR013087">
    <property type="entry name" value="Znf_C2H2_type"/>
</dbReference>
<dbReference type="EMBL" id="VIIS01000960">
    <property type="protein sequence ID" value="KAF0303253.1"/>
    <property type="molecule type" value="Genomic_DNA"/>
</dbReference>
<dbReference type="Gene3D" id="3.30.160.60">
    <property type="entry name" value="Classic Zinc Finger"/>
    <property type="match status" value="3"/>
</dbReference>
<dbReference type="PANTHER" id="PTHR23110:SF99">
    <property type="entry name" value="BROAD-COMPLEX CORE PROTEIN ISOFORM 6"/>
    <property type="match status" value="1"/>
</dbReference>